<accession>A0A7G9QGA8</accession>
<dbReference type="EMBL" id="CP060723">
    <property type="protein sequence ID" value="QNN42383.1"/>
    <property type="molecule type" value="Genomic_DNA"/>
</dbReference>
<protein>
    <submittedName>
        <fullName evidence="1">Uncharacterized protein</fullName>
    </submittedName>
</protein>
<organism evidence="1 2">
    <name type="scientific">Pedobacter roseus</name>
    <dbReference type="NCBI Taxonomy" id="336820"/>
    <lineage>
        <taxon>Bacteria</taxon>
        <taxon>Pseudomonadati</taxon>
        <taxon>Bacteroidota</taxon>
        <taxon>Sphingobacteriia</taxon>
        <taxon>Sphingobacteriales</taxon>
        <taxon>Sphingobacteriaceae</taxon>
        <taxon>Pedobacter</taxon>
    </lineage>
</organism>
<gene>
    <name evidence="1" type="ORF">H9L23_25465</name>
</gene>
<dbReference type="KEGG" id="proe:H9L23_25465"/>
<proteinExistence type="predicted"/>
<evidence type="ECO:0000313" key="1">
    <source>
        <dbReference type="EMBL" id="QNN42383.1"/>
    </source>
</evidence>
<name>A0A7G9QGA8_9SPHI</name>
<dbReference type="Proteomes" id="UP000515806">
    <property type="component" value="Chromosome"/>
</dbReference>
<sequence>MRLEISELKSYMEEHFPKSTYIDFGIDKMEYDMPKRRLQITLAHYKRGSPEFIFTFKDVQGYSLIQEIFFQGDNFEWLGLLGVSKESSFTKFIAPEKSYPLEMLNLRSFRVLSQNNIMDVVCREEIEIKIND</sequence>
<dbReference type="AlphaFoldDB" id="A0A7G9QGA8"/>
<keyword evidence="2" id="KW-1185">Reference proteome</keyword>
<dbReference type="RefSeq" id="WP_187592910.1">
    <property type="nucleotide sequence ID" value="NZ_CP060723.1"/>
</dbReference>
<reference evidence="1 2" key="1">
    <citation type="submission" date="2020-08" db="EMBL/GenBank/DDBJ databases">
        <title>Genome sequence of Pedobacter roseus KACC 11594T.</title>
        <authorList>
            <person name="Hyun D.-W."/>
            <person name="Bae J.-W."/>
        </authorList>
    </citation>
    <scope>NUCLEOTIDE SEQUENCE [LARGE SCALE GENOMIC DNA]</scope>
    <source>
        <strain evidence="1 2">KACC 11594</strain>
    </source>
</reference>
<evidence type="ECO:0000313" key="2">
    <source>
        <dbReference type="Proteomes" id="UP000515806"/>
    </source>
</evidence>